<name>A0A4S4AK62_9RHOO</name>
<organism evidence="2 3">
    <name type="scientific">Pseudothauera rhizosphaerae</name>
    <dbReference type="NCBI Taxonomy" id="2565932"/>
    <lineage>
        <taxon>Bacteria</taxon>
        <taxon>Pseudomonadati</taxon>
        <taxon>Pseudomonadota</taxon>
        <taxon>Betaproteobacteria</taxon>
        <taxon>Rhodocyclales</taxon>
        <taxon>Zoogloeaceae</taxon>
        <taxon>Pseudothauera</taxon>
    </lineage>
</organism>
<proteinExistence type="predicted"/>
<sequence>MKKSKLKPRNPLVAQVRRRGGGGVHEESFKARRSREKAALRREVMGGRGGEGREAGRKRIAVVAVGFRPVFRSAVQEPYLTVQP</sequence>
<dbReference type="AlphaFoldDB" id="A0A4S4AK62"/>
<keyword evidence="3" id="KW-1185">Reference proteome</keyword>
<accession>A0A4S4AK62</accession>
<dbReference type="Proteomes" id="UP000307956">
    <property type="component" value="Unassembled WGS sequence"/>
</dbReference>
<dbReference type="EMBL" id="SSOD01000013">
    <property type="protein sequence ID" value="THF59399.1"/>
    <property type="molecule type" value="Genomic_DNA"/>
</dbReference>
<dbReference type="RefSeq" id="WP_136385914.1">
    <property type="nucleotide sequence ID" value="NZ_SSOD01000013.1"/>
</dbReference>
<feature type="region of interest" description="Disordered" evidence="1">
    <location>
        <begin position="1"/>
        <end position="55"/>
    </location>
</feature>
<reference evidence="2 3" key="1">
    <citation type="submission" date="2019-04" db="EMBL/GenBank/DDBJ databases">
        <title>Azoarcus rhizosphaerae sp. nov. isolated from rhizosphere of Ficus religiosa.</title>
        <authorList>
            <person name="Lin S.-Y."/>
            <person name="Hameed A."/>
            <person name="Hsu Y.-H."/>
            <person name="Young C.-C."/>
        </authorList>
    </citation>
    <scope>NUCLEOTIDE SEQUENCE [LARGE SCALE GENOMIC DNA]</scope>
    <source>
        <strain evidence="2 3">CC-YHH848</strain>
    </source>
</reference>
<evidence type="ECO:0000313" key="3">
    <source>
        <dbReference type="Proteomes" id="UP000307956"/>
    </source>
</evidence>
<gene>
    <name evidence="2" type="ORF">E6O51_15515</name>
</gene>
<protein>
    <submittedName>
        <fullName evidence="2">Uncharacterized protein</fullName>
    </submittedName>
</protein>
<evidence type="ECO:0000313" key="2">
    <source>
        <dbReference type="EMBL" id="THF59399.1"/>
    </source>
</evidence>
<feature type="compositionally biased region" description="Basic and acidic residues" evidence="1">
    <location>
        <begin position="24"/>
        <end position="55"/>
    </location>
</feature>
<comment type="caution">
    <text evidence="2">The sequence shown here is derived from an EMBL/GenBank/DDBJ whole genome shotgun (WGS) entry which is preliminary data.</text>
</comment>
<evidence type="ECO:0000256" key="1">
    <source>
        <dbReference type="SAM" id="MobiDB-lite"/>
    </source>
</evidence>